<proteinExistence type="predicted"/>
<evidence type="ECO:0000313" key="3">
    <source>
        <dbReference type="Proteomes" id="UP000807504"/>
    </source>
</evidence>
<reference evidence="2" key="1">
    <citation type="journal article" date="2020" name="bioRxiv">
        <title>Chromosome-level reference genome of the European wasp spider Argiope bruennichi: a resource for studies on range expansion and evolutionary adaptation.</title>
        <authorList>
            <person name="Sheffer M.M."/>
            <person name="Hoppe A."/>
            <person name="Krehenwinkel H."/>
            <person name="Uhl G."/>
            <person name="Kuss A.W."/>
            <person name="Jensen L."/>
            <person name="Jensen C."/>
            <person name="Gillespie R.G."/>
            <person name="Hoff K.J."/>
            <person name="Prost S."/>
        </authorList>
    </citation>
    <scope>NUCLEOTIDE SEQUENCE</scope>
</reference>
<dbReference type="Pfam" id="PF03564">
    <property type="entry name" value="DUF1759"/>
    <property type="match status" value="1"/>
</dbReference>
<organism evidence="2 3">
    <name type="scientific">Argiope bruennichi</name>
    <name type="common">Wasp spider</name>
    <name type="synonym">Aranea bruennichi</name>
    <dbReference type="NCBI Taxonomy" id="94029"/>
    <lineage>
        <taxon>Eukaryota</taxon>
        <taxon>Metazoa</taxon>
        <taxon>Ecdysozoa</taxon>
        <taxon>Arthropoda</taxon>
        <taxon>Chelicerata</taxon>
        <taxon>Arachnida</taxon>
        <taxon>Araneae</taxon>
        <taxon>Araneomorphae</taxon>
        <taxon>Entelegynae</taxon>
        <taxon>Araneoidea</taxon>
        <taxon>Araneidae</taxon>
        <taxon>Argiope</taxon>
    </lineage>
</organism>
<accession>A0A8T0FVC3</accession>
<reference evidence="2" key="2">
    <citation type="submission" date="2020-06" db="EMBL/GenBank/DDBJ databases">
        <authorList>
            <person name="Sheffer M."/>
        </authorList>
    </citation>
    <scope>NUCLEOTIDE SEQUENCE</scope>
</reference>
<evidence type="ECO:0000256" key="1">
    <source>
        <dbReference type="SAM" id="Coils"/>
    </source>
</evidence>
<dbReference type="PANTHER" id="PTHR22954">
    <property type="entry name" value="RETROVIRAL PROTEASE-RELATED"/>
    <property type="match status" value="1"/>
</dbReference>
<keyword evidence="3" id="KW-1185">Reference proteome</keyword>
<feature type="coiled-coil region" evidence="1">
    <location>
        <begin position="48"/>
        <end position="75"/>
    </location>
</feature>
<protein>
    <submittedName>
        <fullName evidence="2">Uncharacterized protein</fullName>
    </submittedName>
</protein>
<dbReference type="EMBL" id="JABXBU010000002">
    <property type="protein sequence ID" value="KAF8795057.1"/>
    <property type="molecule type" value="Genomic_DNA"/>
</dbReference>
<dbReference type="AlphaFoldDB" id="A0A8T0FVC3"/>
<dbReference type="Proteomes" id="UP000807504">
    <property type="component" value="Unassembled WGS sequence"/>
</dbReference>
<name>A0A8T0FVC3_ARGBR</name>
<gene>
    <name evidence="2" type="ORF">HNY73_002952</name>
</gene>
<sequence length="293" mass="33581">MKTLDKLRTKRKISRTVCTKLINKGYLLSESCDIKKESDQEQLSERLSKAKQLDLKSLNSEIENLISDSALFETEIQSSLGYEEQINEAKFKIKSKINKFKIDQQSIAPLAANGSNVRINYPATSINLPKLRIPTFNEDANTFIEFINSFNNATDSNDSLSNVDKFIYLKSFLSSEAFKIVSAFSLTEENYNSCLSLLKDRYGKQDHLIIHFMNRLLETEPVKPSFNLKRLRKLHNESEISDLVVEFHRKKDSSKIGDVNELITFIKSEIESRESANTVTGHFQKVPEIPRDD</sequence>
<comment type="caution">
    <text evidence="2">The sequence shown here is derived from an EMBL/GenBank/DDBJ whole genome shotgun (WGS) entry which is preliminary data.</text>
</comment>
<evidence type="ECO:0000313" key="2">
    <source>
        <dbReference type="EMBL" id="KAF8795057.1"/>
    </source>
</evidence>
<dbReference type="PANTHER" id="PTHR22954:SF3">
    <property type="entry name" value="PROTEIN CBG08539"/>
    <property type="match status" value="1"/>
</dbReference>
<keyword evidence="1" id="KW-0175">Coiled coil</keyword>
<dbReference type="InterPro" id="IPR005312">
    <property type="entry name" value="DUF1759"/>
</dbReference>